<dbReference type="EMBL" id="JADQTO010000053">
    <property type="protein sequence ID" value="MBG0569108.1"/>
    <property type="molecule type" value="Genomic_DNA"/>
</dbReference>
<feature type="region of interest" description="Disordered" evidence="1">
    <location>
        <begin position="1"/>
        <end position="21"/>
    </location>
</feature>
<sequence>MQQSTVDTPQTRAGLSNPTPQWTGRFRTRRTTWASAAIAATASVLLLLGFAAAPAQAVWWQSIKRGALCMFLALDTSTPVSLNGCGLVGSALKRVGRGAHNGHRLIQIKLPSTYPYCLDSRAQRTGYVRSHPCNRGSYQLLEVFAGSKPRTVVLKSLGAWQHQRVHICISSGNAKGSKMKWAPCHTRSTAQQFRYT</sequence>
<keyword evidence="2" id="KW-1133">Transmembrane helix</keyword>
<accession>A0A931CKL4</accession>
<evidence type="ECO:0008006" key="6">
    <source>
        <dbReference type="Google" id="ProtNLM"/>
    </source>
</evidence>
<evidence type="ECO:0000313" key="4">
    <source>
        <dbReference type="EMBL" id="MBG0569141.1"/>
    </source>
</evidence>
<proteinExistence type="predicted"/>
<dbReference type="RefSeq" id="WP_196420857.1">
    <property type="nucleotide sequence ID" value="NZ_JADQTO010000053.1"/>
</dbReference>
<reference evidence="3" key="1">
    <citation type="submission" date="2020-11" db="EMBL/GenBank/DDBJ databases">
        <title>Isolation and identification of active actinomycetes.</title>
        <authorList>
            <person name="Sun X."/>
        </authorList>
    </citation>
    <scope>NUCLEOTIDE SEQUENCE</scope>
    <source>
        <strain evidence="3">NEAU-A11</strain>
    </source>
</reference>
<evidence type="ECO:0000256" key="2">
    <source>
        <dbReference type="SAM" id="Phobius"/>
    </source>
</evidence>
<dbReference type="InterPro" id="IPR035992">
    <property type="entry name" value="Ricin_B-like_lectins"/>
</dbReference>
<gene>
    <name evidence="3" type="ORF">I4J89_47640</name>
    <name evidence="4" type="ORF">I4J89_47810</name>
</gene>
<protein>
    <recommendedName>
        <fullName evidence="6">Ricin B lectin domain-containing protein</fullName>
    </recommendedName>
</protein>
<dbReference type="SUPFAM" id="SSF50370">
    <property type="entry name" value="Ricin B-like lectins"/>
    <property type="match status" value="1"/>
</dbReference>
<keyword evidence="2" id="KW-0472">Membrane</keyword>
<evidence type="ECO:0000313" key="5">
    <source>
        <dbReference type="Proteomes" id="UP000598146"/>
    </source>
</evidence>
<keyword evidence="5" id="KW-1185">Reference proteome</keyword>
<name>A0A931CKL4_9ACTN</name>
<dbReference type="EMBL" id="JADQTO010000055">
    <property type="protein sequence ID" value="MBG0569141.1"/>
    <property type="molecule type" value="Genomic_DNA"/>
</dbReference>
<keyword evidence="2" id="KW-0812">Transmembrane</keyword>
<organism evidence="3 5">
    <name type="scientific">Actinoplanes aureus</name>
    <dbReference type="NCBI Taxonomy" id="2792083"/>
    <lineage>
        <taxon>Bacteria</taxon>
        <taxon>Bacillati</taxon>
        <taxon>Actinomycetota</taxon>
        <taxon>Actinomycetes</taxon>
        <taxon>Micromonosporales</taxon>
        <taxon>Micromonosporaceae</taxon>
        <taxon>Actinoplanes</taxon>
    </lineage>
</organism>
<dbReference type="Proteomes" id="UP000598146">
    <property type="component" value="Unassembled WGS sequence"/>
</dbReference>
<evidence type="ECO:0000313" key="3">
    <source>
        <dbReference type="EMBL" id="MBG0569108.1"/>
    </source>
</evidence>
<evidence type="ECO:0000256" key="1">
    <source>
        <dbReference type="SAM" id="MobiDB-lite"/>
    </source>
</evidence>
<comment type="caution">
    <text evidence="3">The sequence shown here is derived from an EMBL/GenBank/DDBJ whole genome shotgun (WGS) entry which is preliminary data.</text>
</comment>
<dbReference type="AlphaFoldDB" id="A0A931CKL4"/>
<feature type="transmembrane region" description="Helical" evidence="2">
    <location>
        <begin position="33"/>
        <end position="55"/>
    </location>
</feature>